<dbReference type="AlphaFoldDB" id="A0A194PPX4"/>
<evidence type="ECO:0000313" key="3">
    <source>
        <dbReference type="Proteomes" id="UP000053268"/>
    </source>
</evidence>
<reference evidence="2 3" key="1">
    <citation type="journal article" date="2015" name="Nat. Commun.">
        <title>Outbred genome sequencing and CRISPR/Cas9 gene editing in butterflies.</title>
        <authorList>
            <person name="Li X."/>
            <person name="Fan D."/>
            <person name="Zhang W."/>
            <person name="Liu G."/>
            <person name="Zhang L."/>
            <person name="Zhao L."/>
            <person name="Fang X."/>
            <person name="Chen L."/>
            <person name="Dong Y."/>
            <person name="Chen Y."/>
            <person name="Ding Y."/>
            <person name="Zhao R."/>
            <person name="Feng M."/>
            <person name="Zhu Y."/>
            <person name="Feng Y."/>
            <person name="Jiang X."/>
            <person name="Zhu D."/>
            <person name="Xiang H."/>
            <person name="Feng X."/>
            <person name="Li S."/>
            <person name="Wang J."/>
            <person name="Zhang G."/>
            <person name="Kronforst M.R."/>
            <person name="Wang W."/>
        </authorList>
    </citation>
    <scope>NUCLEOTIDE SEQUENCE [LARGE SCALE GENOMIC DNA]</scope>
    <source>
        <strain evidence="2">Ya'a_city_454_Px</strain>
        <tissue evidence="2">Whole body</tissue>
    </source>
</reference>
<evidence type="ECO:0000256" key="1">
    <source>
        <dbReference type="SAM" id="MobiDB-lite"/>
    </source>
</evidence>
<keyword evidence="3" id="KW-1185">Reference proteome</keyword>
<dbReference type="Proteomes" id="UP000053268">
    <property type="component" value="Unassembled WGS sequence"/>
</dbReference>
<feature type="region of interest" description="Disordered" evidence="1">
    <location>
        <begin position="51"/>
        <end position="74"/>
    </location>
</feature>
<gene>
    <name evidence="2" type="ORF">RR46_08955</name>
</gene>
<evidence type="ECO:0000313" key="2">
    <source>
        <dbReference type="EMBL" id="KPI95496.1"/>
    </source>
</evidence>
<name>A0A194PPX4_PAPXU</name>
<organism evidence="2 3">
    <name type="scientific">Papilio xuthus</name>
    <name type="common">Asian swallowtail butterfly</name>
    <dbReference type="NCBI Taxonomy" id="66420"/>
    <lineage>
        <taxon>Eukaryota</taxon>
        <taxon>Metazoa</taxon>
        <taxon>Ecdysozoa</taxon>
        <taxon>Arthropoda</taxon>
        <taxon>Hexapoda</taxon>
        <taxon>Insecta</taxon>
        <taxon>Pterygota</taxon>
        <taxon>Neoptera</taxon>
        <taxon>Endopterygota</taxon>
        <taxon>Lepidoptera</taxon>
        <taxon>Glossata</taxon>
        <taxon>Ditrysia</taxon>
        <taxon>Papilionoidea</taxon>
        <taxon>Papilionidae</taxon>
        <taxon>Papilioninae</taxon>
        <taxon>Papilio</taxon>
    </lineage>
</organism>
<accession>A0A194PPX4</accession>
<dbReference type="EMBL" id="KQ459596">
    <property type="protein sequence ID" value="KPI95496.1"/>
    <property type="molecule type" value="Genomic_DNA"/>
</dbReference>
<proteinExistence type="predicted"/>
<sequence length="74" mass="8288">MAGALVKQGAISEQLLTLNPPEYRQVFVVRLAVHKPVSDTKNLALDALRDKNTYNHWQGPPAESSWSVSRDRTD</sequence>
<protein>
    <submittedName>
        <fullName evidence="2">Uncharacterized protein</fullName>
    </submittedName>
</protein>